<dbReference type="Pfam" id="PF14559">
    <property type="entry name" value="TPR_19"/>
    <property type="match status" value="1"/>
</dbReference>
<feature type="transmembrane region" description="Helical" evidence="2">
    <location>
        <begin position="245"/>
        <end position="271"/>
    </location>
</feature>
<dbReference type="InterPro" id="IPR019734">
    <property type="entry name" value="TPR_rpt"/>
</dbReference>
<protein>
    <submittedName>
        <fullName evidence="3">Uncharacterized protein</fullName>
    </submittedName>
</protein>
<keyword evidence="2" id="KW-0812">Transmembrane</keyword>
<dbReference type="PANTHER" id="PTHR12558">
    <property type="entry name" value="CELL DIVISION CYCLE 16,23,27"/>
    <property type="match status" value="1"/>
</dbReference>
<dbReference type="InterPro" id="IPR011990">
    <property type="entry name" value="TPR-like_helical_dom_sf"/>
</dbReference>
<dbReference type="PROSITE" id="PS50005">
    <property type="entry name" value="TPR"/>
    <property type="match status" value="1"/>
</dbReference>
<keyword evidence="2" id="KW-0472">Membrane</keyword>
<proteinExistence type="predicted"/>
<evidence type="ECO:0000256" key="2">
    <source>
        <dbReference type="SAM" id="Phobius"/>
    </source>
</evidence>
<dbReference type="EMBL" id="CP032330">
    <property type="protein sequence ID" value="QCO01641.1"/>
    <property type="molecule type" value="Genomic_DNA"/>
</dbReference>
<evidence type="ECO:0000256" key="1">
    <source>
        <dbReference type="PROSITE-ProRule" id="PRU00339"/>
    </source>
</evidence>
<gene>
    <name evidence="3" type="ORF">D3867_06070</name>
</gene>
<dbReference type="PANTHER" id="PTHR12558:SF33">
    <property type="entry name" value="BLL7664 PROTEIN"/>
    <property type="match status" value="1"/>
</dbReference>
<organism evidence="3 4">
    <name type="scientific">Azospirillum brasilense</name>
    <dbReference type="NCBI Taxonomy" id="192"/>
    <lineage>
        <taxon>Bacteria</taxon>
        <taxon>Pseudomonadati</taxon>
        <taxon>Pseudomonadota</taxon>
        <taxon>Alphaproteobacteria</taxon>
        <taxon>Rhodospirillales</taxon>
        <taxon>Azospirillaceae</taxon>
        <taxon>Azospirillum</taxon>
    </lineage>
</organism>
<dbReference type="Proteomes" id="UP000298596">
    <property type="component" value="Chromosome"/>
</dbReference>
<name>A0A4D8PVR9_AZOBR</name>
<dbReference type="SUPFAM" id="SSF48452">
    <property type="entry name" value="TPR-like"/>
    <property type="match status" value="1"/>
</dbReference>
<keyword evidence="2" id="KW-1133">Transmembrane helix</keyword>
<dbReference type="SMART" id="SM00028">
    <property type="entry name" value="TPR"/>
    <property type="match status" value="3"/>
</dbReference>
<sequence length="707" mass="77476">MGFCNDRTRRSCAETCCAFEQIFSMLCRAPRDHDVYSFQCLAPALGQRRPSRHGPHGVAPPALWARLPDGLNGRRALVLHASDEPQATDLPASAITAPLIDAALARVLASRSLRGSARGRRFLQFIVQEALAGRANRIKAYTIAMDVFDRDASFDPLLDPVVRIQAGRLRRALEHYYLTEGAADPLRIAIPKGGYVPQFSLVPVTAGADLPDEASSPASVPTRARLTLPRAPLILGRRIDLPFRWLAVAATVMGLALLLLAVAGLELFAGWRGAAPDPSRSALERAAAPAAPQRAVRGPALLVLPFTNGSGDPTLDLVADGITEDLVAALVRFDDFLVFGADTSFRYPSAPALREAVPTTRVDYLLKGSVAQTGDYIQVTATLIAAKDHRYLWSDSFRRAATPTKLLDLRHDIAVQVTRTLAQSDGVIEREEARASGEHAPQDLSSYACLLRTRQYWRQFSAALHAEVRDCLERTTRSDPGYPEAWAALAMVTIDEARLGFNPSPARPNPIDDGLRLAERAVALAPDSALSHQALGLAWWLRREPQRSIAAYEQALALNPNDSAILADLGRCYSLTGEWERGIPLIREAFTRNPAQPSWYRIVIATYHYVNGRYDDALEEMRRANLGREVILGHVALAMIHGQTGNRAEAAKEVSEILRLDPNFPIKVIAEFERRNIHPDIIVRIVDGLRKAGLAIPPPQMADGEKL</sequence>
<evidence type="ECO:0000313" key="4">
    <source>
        <dbReference type="Proteomes" id="UP000298596"/>
    </source>
</evidence>
<dbReference type="Gene3D" id="1.25.40.10">
    <property type="entry name" value="Tetratricopeptide repeat domain"/>
    <property type="match status" value="1"/>
</dbReference>
<accession>A0A4D8PVR9</accession>
<evidence type="ECO:0000313" key="3">
    <source>
        <dbReference type="EMBL" id="QCO01641.1"/>
    </source>
</evidence>
<dbReference type="AlphaFoldDB" id="A0A4D8PVR9"/>
<feature type="repeat" description="TPR" evidence="1">
    <location>
        <begin position="529"/>
        <end position="562"/>
    </location>
</feature>
<reference evidence="3 4" key="1">
    <citation type="submission" date="2018-09" db="EMBL/GenBank/DDBJ databases">
        <title>Whole genome based analysis of evolution and adaptive divergence in Indian and Brazilian strains of Azospirillum brasilense.</title>
        <authorList>
            <person name="Singh C."/>
            <person name="Tripathi A.K."/>
        </authorList>
    </citation>
    <scope>NUCLEOTIDE SEQUENCE [LARGE SCALE GENOMIC DNA]</scope>
    <source>
        <strain evidence="3 4">MTCC4036</strain>
    </source>
</reference>
<keyword evidence="1" id="KW-0802">TPR repeat</keyword>